<dbReference type="EMBL" id="JAFLQZ010000023">
    <property type="protein sequence ID" value="MBO0360740.1"/>
    <property type="molecule type" value="Genomic_DNA"/>
</dbReference>
<sequence length="59" mass="6261">MKLLGNVGAPVGKVKLKNVGNTDTDTTTTVQHGITSAQLTLVAVLLSVMGLLCWLKPWK</sequence>
<evidence type="ECO:0000256" key="1">
    <source>
        <dbReference type="SAM" id="Phobius"/>
    </source>
</evidence>
<organism evidence="2 3">
    <name type="scientific">Hymenobacter telluris</name>
    <dbReference type="NCBI Taxonomy" id="2816474"/>
    <lineage>
        <taxon>Bacteria</taxon>
        <taxon>Pseudomonadati</taxon>
        <taxon>Bacteroidota</taxon>
        <taxon>Cytophagia</taxon>
        <taxon>Cytophagales</taxon>
        <taxon>Hymenobacteraceae</taxon>
        <taxon>Hymenobacter</taxon>
    </lineage>
</organism>
<keyword evidence="1" id="KW-0812">Transmembrane</keyword>
<comment type="caution">
    <text evidence="2">The sequence shown here is derived from an EMBL/GenBank/DDBJ whole genome shotgun (WGS) entry which is preliminary data.</text>
</comment>
<dbReference type="Proteomes" id="UP000664144">
    <property type="component" value="Unassembled WGS sequence"/>
</dbReference>
<dbReference type="RefSeq" id="WP_206986656.1">
    <property type="nucleotide sequence ID" value="NZ_JAFLQZ010000023.1"/>
</dbReference>
<feature type="transmembrane region" description="Helical" evidence="1">
    <location>
        <begin position="37"/>
        <end position="55"/>
    </location>
</feature>
<proteinExistence type="predicted"/>
<evidence type="ECO:0000313" key="3">
    <source>
        <dbReference type="Proteomes" id="UP000664144"/>
    </source>
</evidence>
<accession>A0A939F271</accession>
<dbReference type="AlphaFoldDB" id="A0A939F271"/>
<name>A0A939F271_9BACT</name>
<keyword evidence="1" id="KW-0472">Membrane</keyword>
<keyword evidence="3" id="KW-1185">Reference proteome</keyword>
<evidence type="ECO:0000313" key="2">
    <source>
        <dbReference type="EMBL" id="MBO0360740.1"/>
    </source>
</evidence>
<reference evidence="2" key="1">
    <citation type="submission" date="2021-03" db="EMBL/GenBank/DDBJ databases">
        <authorList>
            <person name="Kim M.K."/>
        </authorList>
    </citation>
    <scope>NUCLEOTIDE SEQUENCE</scope>
    <source>
        <strain evidence="2">BT186</strain>
    </source>
</reference>
<protein>
    <submittedName>
        <fullName evidence="2">Uncharacterized protein</fullName>
    </submittedName>
</protein>
<keyword evidence="1" id="KW-1133">Transmembrane helix</keyword>
<gene>
    <name evidence="2" type="ORF">J0X19_22455</name>
</gene>